<protein>
    <recommendedName>
        <fullName evidence="4">YwdI family protein</fullName>
    </recommendedName>
</protein>
<dbReference type="EMBL" id="WMIB01000033">
    <property type="protein sequence ID" value="MTH55609.1"/>
    <property type="molecule type" value="Genomic_DNA"/>
</dbReference>
<feature type="region of interest" description="Disordered" evidence="1">
    <location>
        <begin position="71"/>
        <end position="99"/>
    </location>
</feature>
<reference evidence="2 3" key="1">
    <citation type="journal article" date="2017" name="Int. J. Syst. Evol. Microbiol.">
        <title>Bacillus mangrovi sp. nov., isolated from a sediment sample from a mangrove forest.</title>
        <authorList>
            <person name="Gupta V."/>
            <person name="Singh P.K."/>
            <person name="Korpole S."/>
            <person name="Tanuku N.R.S."/>
            <person name="Pinnaka A.K."/>
        </authorList>
    </citation>
    <scope>NUCLEOTIDE SEQUENCE [LARGE SCALE GENOMIC DNA]</scope>
    <source>
        <strain evidence="2 3">KCTC 33872</strain>
    </source>
</reference>
<proteinExistence type="predicted"/>
<dbReference type="InterPro" id="IPR035218">
    <property type="entry name" value="DUF5327"/>
</dbReference>
<evidence type="ECO:0000313" key="2">
    <source>
        <dbReference type="EMBL" id="MTH55609.1"/>
    </source>
</evidence>
<dbReference type="OrthoDB" id="2361717at2"/>
<gene>
    <name evidence="2" type="ORF">GKZ89_19635</name>
</gene>
<evidence type="ECO:0008006" key="4">
    <source>
        <dbReference type="Google" id="ProtNLM"/>
    </source>
</evidence>
<dbReference type="Pfam" id="PF17261">
    <property type="entry name" value="DUF5327"/>
    <property type="match status" value="1"/>
</dbReference>
<comment type="caution">
    <text evidence="2">The sequence shown here is derived from an EMBL/GenBank/DDBJ whole genome shotgun (WGS) entry which is preliminary data.</text>
</comment>
<evidence type="ECO:0000313" key="3">
    <source>
        <dbReference type="Proteomes" id="UP000434639"/>
    </source>
</evidence>
<name>A0A7X2S8F1_9BACI</name>
<dbReference type="RefSeq" id="WP_155114105.1">
    <property type="nucleotide sequence ID" value="NZ_WMIB01000033.1"/>
</dbReference>
<dbReference type="AlphaFoldDB" id="A0A7X2S8F1"/>
<feature type="compositionally biased region" description="Basic and acidic residues" evidence="1">
    <location>
        <begin position="81"/>
        <end position="90"/>
    </location>
</feature>
<accession>A0A7X2S8F1</accession>
<keyword evidence="3" id="KW-1185">Reference proteome</keyword>
<organism evidence="2 3">
    <name type="scientific">Metabacillus mangrovi</name>
    <dbReference type="NCBI Taxonomy" id="1491830"/>
    <lineage>
        <taxon>Bacteria</taxon>
        <taxon>Bacillati</taxon>
        <taxon>Bacillota</taxon>
        <taxon>Bacilli</taxon>
        <taxon>Bacillales</taxon>
        <taxon>Bacillaceae</taxon>
        <taxon>Metabacillus</taxon>
    </lineage>
</organism>
<evidence type="ECO:0000256" key="1">
    <source>
        <dbReference type="SAM" id="MobiDB-lite"/>
    </source>
</evidence>
<dbReference type="Proteomes" id="UP000434639">
    <property type="component" value="Unassembled WGS sequence"/>
</dbReference>
<sequence length="99" mass="11194">MDISIRQLLSKMEAELEQARRTESDHVIREKLLVIKTLCDLVLDQEPNREPAPLKKAAQNGIDQYELQKMMGASKPVPSKPAEDRLKEDGANGDSLFDF</sequence>